<dbReference type="EC" id="2.7.13.3" evidence="2"/>
<evidence type="ECO:0000256" key="5">
    <source>
        <dbReference type="ARBA" id="ARBA00022777"/>
    </source>
</evidence>
<keyword evidence="6" id="KW-0067">ATP-binding</keyword>
<comment type="caution">
    <text evidence="10">The sequence shown here is derived from an EMBL/GenBank/DDBJ whole genome shotgun (WGS) entry which is preliminary data.</text>
</comment>
<dbReference type="SUPFAM" id="SSF47384">
    <property type="entry name" value="Homodimeric domain of signal transducing histidine kinase"/>
    <property type="match status" value="1"/>
</dbReference>
<dbReference type="InterPro" id="IPR036097">
    <property type="entry name" value="HisK_dim/P_sf"/>
</dbReference>
<reference evidence="10 11" key="1">
    <citation type="submission" date="2017-02" db="EMBL/GenBank/DDBJ databases">
        <title>Pseudoalteromonas ulvae TC14 Genome.</title>
        <authorList>
            <person name="Molmeret M."/>
        </authorList>
    </citation>
    <scope>NUCLEOTIDE SEQUENCE [LARGE SCALE GENOMIC DNA]</scope>
    <source>
        <strain evidence="10">TC14</strain>
    </source>
</reference>
<evidence type="ECO:0000256" key="8">
    <source>
        <dbReference type="SAM" id="Phobius"/>
    </source>
</evidence>
<dbReference type="InterPro" id="IPR004358">
    <property type="entry name" value="Sig_transdc_His_kin-like_C"/>
</dbReference>
<feature type="domain" description="Histidine kinase" evidence="9">
    <location>
        <begin position="227"/>
        <end position="429"/>
    </location>
</feature>
<dbReference type="InterPro" id="IPR005467">
    <property type="entry name" value="His_kinase_dom"/>
</dbReference>
<dbReference type="RefSeq" id="WP_086745680.1">
    <property type="nucleotide sequence ID" value="NZ_MWPV01000007.1"/>
</dbReference>
<dbReference type="OrthoDB" id="1931120at2"/>
<keyword evidence="5 10" id="KW-0418">Kinase</keyword>
<keyword evidence="3" id="KW-0808">Transferase</keyword>
<evidence type="ECO:0000313" key="10">
    <source>
        <dbReference type="EMBL" id="OUL56166.1"/>
    </source>
</evidence>
<feature type="transmembrane region" description="Helical" evidence="8">
    <location>
        <begin position="37"/>
        <end position="56"/>
    </location>
</feature>
<proteinExistence type="predicted"/>
<keyword evidence="8" id="KW-1133">Transmembrane helix</keyword>
<evidence type="ECO:0000256" key="3">
    <source>
        <dbReference type="ARBA" id="ARBA00022679"/>
    </source>
</evidence>
<feature type="transmembrane region" description="Helical" evidence="8">
    <location>
        <begin position="12"/>
        <end position="31"/>
    </location>
</feature>
<dbReference type="Gene3D" id="3.30.565.10">
    <property type="entry name" value="Histidine kinase-like ATPase, C-terminal domain"/>
    <property type="match status" value="1"/>
</dbReference>
<dbReference type="PANTHER" id="PTHR43065:SF46">
    <property type="entry name" value="C4-DICARBOXYLATE TRANSPORT SENSOR PROTEIN DCTB"/>
    <property type="match status" value="1"/>
</dbReference>
<evidence type="ECO:0000256" key="2">
    <source>
        <dbReference type="ARBA" id="ARBA00012438"/>
    </source>
</evidence>
<gene>
    <name evidence="10" type="ORF">B1199_18820</name>
</gene>
<dbReference type="InterPro" id="IPR003594">
    <property type="entry name" value="HATPase_dom"/>
</dbReference>
<dbReference type="PROSITE" id="PS50109">
    <property type="entry name" value="HIS_KIN"/>
    <property type="match status" value="1"/>
</dbReference>
<dbReference type="GO" id="GO:0000155">
    <property type="term" value="F:phosphorelay sensor kinase activity"/>
    <property type="evidence" value="ECO:0007669"/>
    <property type="project" value="InterPro"/>
</dbReference>
<dbReference type="PANTHER" id="PTHR43065">
    <property type="entry name" value="SENSOR HISTIDINE KINASE"/>
    <property type="match status" value="1"/>
</dbReference>
<dbReference type="SMART" id="SM00387">
    <property type="entry name" value="HATPase_c"/>
    <property type="match status" value="1"/>
</dbReference>
<evidence type="ECO:0000256" key="6">
    <source>
        <dbReference type="ARBA" id="ARBA00022840"/>
    </source>
</evidence>
<evidence type="ECO:0000256" key="1">
    <source>
        <dbReference type="ARBA" id="ARBA00000085"/>
    </source>
</evidence>
<keyword evidence="8" id="KW-0472">Membrane</keyword>
<evidence type="ECO:0000313" key="11">
    <source>
        <dbReference type="Proteomes" id="UP000194841"/>
    </source>
</evidence>
<sequence>MARFHSFERYLIIAGLAVFFVLVIMGSLLAYSWTFDWFTSVTLLMPFFIVVVWALLRCYQRIVDLIERIGLQLDGLQYQEANSWHLAQYTSGRVASLKADFNQVAQTIVDKKREHSQTEAFVFEFVTMLDLPIVIIDPYQHVYFANQACLKTLKLTQIEGVDVRTLGLYQDNTEWKFAERASKTGRYQISNHSFWRAGRSYELLAFFSIEEQLRVNEQQVWQRLIRVINHEVRNSLTPICSMSQSLLQMKAKGQLGEKDDLACDMLQVIEKRALNLLDFVASYSAFSKVGTAQPKQVSSELINQRLKAIYPDLDISCHATVYFSVDIGQLEQALINLIKNAYEAGGQTVPQLKWSLSANTIEVDIIDQGIGIQNPDNLFVPFYTTKQQGAGIGLVISRELIRNQGGHLVVAANSDGLGTRVNVRLPQSRGL</sequence>
<keyword evidence="11" id="KW-1185">Reference proteome</keyword>
<dbReference type="GO" id="GO:0005524">
    <property type="term" value="F:ATP binding"/>
    <property type="evidence" value="ECO:0007669"/>
    <property type="project" value="UniProtKB-KW"/>
</dbReference>
<dbReference type="InterPro" id="IPR036890">
    <property type="entry name" value="HATPase_C_sf"/>
</dbReference>
<dbReference type="SUPFAM" id="SSF55874">
    <property type="entry name" value="ATPase domain of HSP90 chaperone/DNA topoisomerase II/histidine kinase"/>
    <property type="match status" value="1"/>
</dbReference>
<name>A0A2C9ZZI1_PSEDV</name>
<keyword evidence="7" id="KW-0902">Two-component regulatory system</keyword>
<evidence type="ECO:0000259" key="9">
    <source>
        <dbReference type="PROSITE" id="PS50109"/>
    </source>
</evidence>
<dbReference type="AlphaFoldDB" id="A0A2C9ZZI1"/>
<keyword evidence="4" id="KW-0547">Nucleotide-binding</keyword>
<evidence type="ECO:0000256" key="7">
    <source>
        <dbReference type="ARBA" id="ARBA00023012"/>
    </source>
</evidence>
<dbReference type="Pfam" id="PF02518">
    <property type="entry name" value="HATPase_c"/>
    <property type="match status" value="1"/>
</dbReference>
<dbReference type="Proteomes" id="UP000194841">
    <property type="component" value="Unassembled WGS sequence"/>
</dbReference>
<accession>A0A2C9ZZI1</accession>
<keyword evidence="8" id="KW-0812">Transmembrane</keyword>
<protein>
    <recommendedName>
        <fullName evidence="2">histidine kinase</fullName>
        <ecNumber evidence="2">2.7.13.3</ecNumber>
    </recommendedName>
</protein>
<evidence type="ECO:0000256" key="4">
    <source>
        <dbReference type="ARBA" id="ARBA00022741"/>
    </source>
</evidence>
<comment type="catalytic activity">
    <reaction evidence="1">
        <text>ATP + protein L-histidine = ADP + protein N-phospho-L-histidine.</text>
        <dbReference type="EC" id="2.7.13.3"/>
    </reaction>
</comment>
<dbReference type="EMBL" id="MWPV01000007">
    <property type="protein sequence ID" value="OUL56166.1"/>
    <property type="molecule type" value="Genomic_DNA"/>
</dbReference>
<organism evidence="10 11">
    <name type="scientific">Pseudoalteromonas ulvae</name>
    <dbReference type="NCBI Taxonomy" id="107327"/>
    <lineage>
        <taxon>Bacteria</taxon>
        <taxon>Pseudomonadati</taxon>
        <taxon>Pseudomonadota</taxon>
        <taxon>Gammaproteobacteria</taxon>
        <taxon>Alteromonadales</taxon>
        <taxon>Pseudoalteromonadaceae</taxon>
        <taxon>Pseudoalteromonas</taxon>
    </lineage>
</organism>
<dbReference type="PRINTS" id="PR00344">
    <property type="entry name" value="BCTRLSENSOR"/>
</dbReference>